<accession>A0A9R1CY55</accession>
<name>A0A9R1CY55_9BACT</name>
<dbReference type="GeneID" id="72466494"/>
<evidence type="ECO:0000313" key="2">
    <source>
        <dbReference type="Proteomes" id="UP000825483"/>
    </source>
</evidence>
<reference evidence="1" key="1">
    <citation type="journal article" date="2022" name="Int. J. Syst. Evol. Microbiol.">
        <title>Prevotella lacticifex sp. nov., isolated from the rumen of cows.</title>
        <authorList>
            <person name="Shinkai T."/>
            <person name="Ikeyama N."/>
            <person name="Kumagai M."/>
            <person name="Ohmori H."/>
            <person name="Sakamoto M."/>
            <person name="Ohkuma M."/>
            <person name="Mitsumori M."/>
        </authorList>
    </citation>
    <scope>NUCLEOTIDE SEQUENCE</scope>
    <source>
        <strain evidence="1">R5076</strain>
    </source>
</reference>
<dbReference type="RefSeq" id="WP_223925460.1">
    <property type="nucleotide sequence ID" value="NZ_BPTU01000002.1"/>
</dbReference>
<gene>
    <name evidence="1" type="ORF">PRLR5076_23150</name>
</gene>
<sequence length="89" mass="10674">MKRDLRFLIVELGRRHSLLKEEIEVDFEKVSEKLMEKYHINLAASSLHRLLHAMKLKSIEKPKRKTLDRLSILAGFQNWEELQRAFWGE</sequence>
<evidence type="ECO:0000313" key="1">
    <source>
        <dbReference type="EMBL" id="GJG59464.1"/>
    </source>
</evidence>
<dbReference type="EMBL" id="BPUB01000002">
    <property type="protein sequence ID" value="GJG59464.1"/>
    <property type="molecule type" value="Genomic_DNA"/>
</dbReference>
<dbReference type="Proteomes" id="UP000825483">
    <property type="component" value="Unassembled WGS sequence"/>
</dbReference>
<proteinExistence type="predicted"/>
<dbReference type="AlphaFoldDB" id="A0A9R1CY55"/>
<protein>
    <submittedName>
        <fullName evidence="1">Uncharacterized protein</fullName>
    </submittedName>
</protein>
<comment type="caution">
    <text evidence="1">The sequence shown here is derived from an EMBL/GenBank/DDBJ whole genome shotgun (WGS) entry which is preliminary data.</text>
</comment>
<keyword evidence="2" id="KW-1185">Reference proteome</keyword>
<organism evidence="1 2">
    <name type="scientific">Prevotella lacticifex</name>
    <dbReference type="NCBI Taxonomy" id="2854755"/>
    <lineage>
        <taxon>Bacteria</taxon>
        <taxon>Pseudomonadati</taxon>
        <taxon>Bacteroidota</taxon>
        <taxon>Bacteroidia</taxon>
        <taxon>Bacteroidales</taxon>
        <taxon>Prevotellaceae</taxon>
        <taxon>Prevotella</taxon>
    </lineage>
</organism>